<dbReference type="Pfam" id="PF00582">
    <property type="entry name" value="Usp"/>
    <property type="match status" value="1"/>
</dbReference>
<evidence type="ECO:0000259" key="2">
    <source>
        <dbReference type="Pfam" id="PF00582"/>
    </source>
</evidence>
<evidence type="ECO:0000313" key="4">
    <source>
        <dbReference type="Proteomes" id="UP000245430"/>
    </source>
</evidence>
<dbReference type="Gene3D" id="3.40.50.620">
    <property type="entry name" value="HUPs"/>
    <property type="match status" value="2"/>
</dbReference>
<dbReference type="SUPFAM" id="SSF52402">
    <property type="entry name" value="Adenine nucleotide alpha hydrolases-like"/>
    <property type="match status" value="2"/>
</dbReference>
<proteinExistence type="inferred from homology"/>
<dbReference type="PANTHER" id="PTHR46268">
    <property type="entry name" value="STRESS RESPONSE PROTEIN NHAX"/>
    <property type="match status" value="1"/>
</dbReference>
<evidence type="ECO:0000256" key="1">
    <source>
        <dbReference type="ARBA" id="ARBA00008791"/>
    </source>
</evidence>
<feature type="domain" description="UspA" evidence="2">
    <location>
        <begin position="2"/>
        <end position="149"/>
    </location>
</feature>
<dbReference type="PANTHER" id="PTHR46268:SF6">
    <property type="entry name" value="UNIVERSAL STRESS PROTEIN UP12"/>
    <property type="match status" value="1"/>
</dbReference>
<dbReference type="Proteomes" id="UP000245430">
    <property type="component" value="Unassembled WGS sequence"/>
</dbReference>
<dbReference type="AlphaFoldDB" id="A0A316DSA8"/>
<dbReference type="InterPro" id="IPR006015">
    <property type="entry name" value="Universal_stress_UspA"/>
</dbReference>
<reference evidence="3 4" key="1">
    <citation type="submission" date="2018-05" db="EMBL/GenBank/DDBJ databases">
        <title>Genomic Encyclopedia of Archaeal and Bacterial Type Strains, Phase II (KMG-II): from individual species to whole genera.</title>
        <authorList>
            <person name="Goeker M."/>
        </authorList>
    </citation>
    <scope>NUCLEOTIDE SEQUENCE [LARGE SCALE GENOMIC DNA]</scope>
    <source>
        <strain evidence="3 4">DSM 22637</strain>
    </source>
</reference>
<keyword evidence="4" id="KW-1185">Reference proteome</keyword>
<gene>
    <name evidence="3" type="ORF">LX78_00389</name>
</gene>
<protein>
    <submittedName>
        <fullName evidence="3">Nucleotide-binding universal stress UspA family protein</fullName>
    </submittedName>
</protein>
<comment type="similarity">
    <text evidence="1">Belongs to the universal stress protein A family.</text>
</comment>
<comment type="caution">
    <text evidence="3">The sequence shown here is derived from an EMBL/GenBank/DDBJ whole genome shotgun (WGS) entry which is preliminary data.</text>
</comment>
<dbReference type="InterPro" id="IPR014729">
    <property type="entry name" value="Rossmann-like_a/b/a_fold"/>
</dbReference>
<dbReference type="OrthoDB" id="9788959at2"/>
<sequence length="284" mass="32409">MKRKILLPTDFSNNSWLAINYALQLYKNETCDFYLLNAFLGTNSLIENIMNLGTDSEFFEEAKTESQDNLSKLLDKLIIKEHGDPKHTFKTISVFNNPIDAIKDIVEQKDIEIVIMGTKGKSSDKSTVFGSVAVNAMEKVRNCPVIVVPENAKQSLPKEIVFPTSYETHYKRRELSYLTDISKKCDATIAILHVSEENELNENQKERKQLLQEIFEGVKYTFHSISHDTVESAVNIFVESRDSDMVAFINKKHNFFGSILTKPMVKGIAFHSKVPILVMHDLRN</sequence>
<dbReference type="EMBL" id="QGGP01000001">
    <property type="protein sequence ID" value="PWK20686.1"/>
    <property type="molecule type" value="Genomic_DNA"/>
</dbReference>
<dbReference type="RefSeq" id="WP_109680948.1">
    <property type="nucleotide sequence ID" value="NZ_QGGP01000001.1"/>
</dbReference>
<name>A0A316DSA8_9FLAO</name>
<evidence type="ECO:0000313" key="3">
    <source>
        <dbReference type="EMBL" id="PWK20686.1"/>
    </source>
</evidence>
<accession>A0A316DSA8</accession>
<dbReference type="CDD" id="cd00293">
    <property type="entry name" value="USP-like"/>
    <property type="match status" value="1"/>
</dbReference>
<organism evidence="3 4">
    <name type="scientific">Xanthomarina spongicola</name>
    <dbReference type="NCBI Taxonomy" id="570520"/>
    <lineage>
        <taxon>Bacteria</taxon>
        <taxon>Pseudomonadati</taxon>
        <taxon>Bacteroidota</taxon>
        <taxon>Flavobacteriia</taxon>
        <taxon>Flavobacteriales</taxon>
        <taxon>Flavobacteriaceae</taxon>
        <taxon>Xanthomarina</taxon>
    </lineage>
</organism>
<dbReference type="PRINTS" id="PR01438">
    <property type="entry name" value="UNVRSLSTRESS"/>
</dbReference>
<dbReference type="InterPro" id="IPR006016">
    <property type="entry name" value="UspA"/>
</dbReference>